<name>A0AA36AH63_OCTVU</name>
<dbReference type="Proteomes" id="UP001162480">
    <property type="component" value="Chromosome 1"/>
</dbReference>
<comment type="similarity">
    <text evidence="2">Belongs to the short-chain dehydrogenases/reductases (SDR) family.</text>
</comment>
<evidence type="ECO:0000313" key="5">
    <source>
        <dbReference type="Proteomes" id="UP001162480"/>
    </source>
</evidence>
<evidence type="ECO:0000256" key="2">
    <source>
        <dbReference type="RuleBase" id="RU000363"/>
    </source>
</evidence>
<evidence type="ECO:0000256" key="3">
    <source>
        <dbReference type="SAM" id="MobiDB-lite"/>
    </source>
</evidence>
<evidence type="ECO:0000256" key="1">
    <source>
        <dbReference type="ARBA" id="ARBA00023002"/>
    </source>
</evidence>
<dbReference type="Gene3D" id="3.40.50.720">
    <property type="entry name" value="NAD(P)-binding Rossmann-like Domain"/>
    <property type="match status" value="1"/>
</dbReference>
<protein>
    <recommendedName>
        <fullName evidence="6">Retinol dehydrogenase 11-like</fullName>
    </recommendedName>
</protein>
<dbReference type="InterPro" id="IPR036291">
    <property type="entry name" value="NAD(P)-bd_dom_sf"/>
</dbReference>
<organism evidence="4 5">
    <name type="scientific">Octopus vulgaris</name>
    <name type="common">Common octopus</name>
    <dbReference type="NCBI Taxonomy" id="6645"/>
    <lineage>
        <taxon>Eukaryota</taxon>
        <taxon>Metazoa</taxon>
        <taxon>Spiralia</taxon>
        <taxon>Lophotrochozoa</taxon>
        <taxon>Mollusca</taxon>
        <taxon>Cephalopoda</taxon>
        <taxon>Coleoidea</taxon>
        <taxon>Octopodiformes</taxon>
        <taxon>Octopoda</taxon>
        <taxon>Incirrata</taxon>
        <taxon>Octopodidae</taxon>
        <taxon>Octopus</taxon>
    </lineage>
</organism>
<sequence>MPSNMSIEITCHEEKVTVICQRGNQNMAQLIGRVAIVTGANCGLGFEVAKRLCYLGHDVILACRNEERGRCAVENICNEQNNALASYMNLDLADISSVHKFVDEFHETGKPLDLLINNAAVFDNSGEERKLTKDGFELTMGTNHLGHFLLTILLLEDLENSAALNGESRIVNVTSLLHDTQIKHMKDRAKPLDMNNFFLEKPNTYNGLQAYKNSKLANVIFTYELAERVRNKNITVNCLCPGFIPKTNLGRDVSGAKRFFLNYVLYYFLRYLNIAKTIDEGAEAIMDCAVGEKLKGVTGKFFRDREEAHSSLESMDKSLRTELWDASVLYCYLEGKVPLPTVGLKFSDNLPVKISVTPSPDEETPDLGIKSSPKNHSKLEA</sequence>
<dbReference type="InterPro" id="IPR002347">
    <property type="entry name" value="SDR_fam"/>
</dbReference>
<dbReference type="CDD" id="cd05327">
    <property type="entry name" value="retinol-DH_like_SDR_c_like"/>
    <property type="match status" value="1"/>
</dbReference>
<dbReference type="AlphaFoldDB" id="A0AA36AH63"/>
<dbReference type="PRINTS" id="PR00080">
    <property type="entry name" value="SDRFAMILY"/>
</dbReference>
<dbReference type="PANTHER" id="PTHR43157">
    <property type="entry name" value="PHOSPHATIDYLINOSITOL-GLYCAN BIOSYNTHESIS CLASS F PROTEIN-RELATED"/>
    <property type="match status" value="1"/>
</dbReference>
<dbReference type="PRINTS" id="PR00081">
    <property type="entry name" value="GDHRDH"/>
</dbReference>
<keyword evidence="5" id="KW-1185">Reference proteome</keyword>
<evidence type="ECO:0000313" key="4">
    <source>
        <dbReference type="EMBL" id="CAI9715408.1"/>
    </source>
</evidence>
<proteinExistence type="inferred from homology"/>
<dbReference type="SUPFAM" id="SSF51735">
    <property type="entry name" value="NAD(P)-binding Rossmann-fold domains"/>
    <property type="match status" value="1"/>
</dbReference>
<feature type="region of interest" description="Disordered" evidence="3">
    <location>
        <begin position="356"/>
        <end position="381"/>
    </location>
</feature>
<keyword evidence="1" id="KW-0560">Oxidoreductase</keyword>
<gene>
    <name evidence="4" type="ORF">OCTVUL_1B018575</name>
</gene>
<evidence type="ECO:0008006" key="6">
    <source>
        <dbReference type="Google" id="ProtNLM"/>
    </source>
</evidence>
<dbReference type="EMBL" id="OX597814">
    <property type="protein sequence ID" value="CAI9715408.1"/>
    <property type="molecule type" value="Genomic_DNA"/>
</dbReference>
<dbReference type="Pfam" id="PF00106">
    <property type="entry name" value="adh_short"/>
    <property type="match status" value="2"/>
</dbReference>
<dbReference type="PANTHER" id="PTHR43157:SF31">
    <property type="entry name" value="PHOSPHATIDYLINOSITOL-GLYCAN BIOSYNTHESIS CLASS F PROTEIN"/>
    <property type="match status" value="1"/>
</dbReference>
<reference evidence="4" key="1">
    <citation type="submission" date="2023-08" db="EMBL/GenBank/DDBJ databases">
        <authorList>
            <person name="Alioto T."/>
            <person name="Alioto T."/>
            <person name="Gomez Garrido J."/>
        </authorList>
    </citation>
    <scope>NUCLEOTIDE SEQUENCE</scope>
</reference>
<accession>A0AA36AH63</accession>
<dbReference type="GO" id="GO:0016491">
    <property type="term" value="F:oxidoreductase activity"/>
    <property type="evidence" value="ECO:0007669"/>
    <property type="project" value="UniProtKB-KW"/>
</dbReference>